<protein>
    <submittedName>
        <fullName evidence="2">Uncharacterized protein</fullName>
    </submittedName>
</protein>
<feature type="region of interest" description="Disordered" evidence="1">
    <location>
        <begin position="285"/>
        <end position="313"/>
    </location>
</feature>
<evidence type="ECO:0000313" key="3">
    <source>
        <dbReference type="Proteomes" id="UP000076744"/>
    </source>
</evidence>
<reference evidence="2 3" key="1">
    <citation type="journal article" date="2016" name="Genome Biol. Evol.">
        <title>Divergent and convergent evolution of fungal pathogenicity.</title>
        <authorList>
            <person name="Shang Y."/>
            <person name="Xiao G."/>
            <person name="Zheng P."/>
            <person name="Cen K."/>
            <person name="Zhan S."/>
            <person name="Wang C."/>
        </authorList>
    </citation>
    <scope>NUCLEOTIDE SEQUENCE [LARGE SCALE GENOMIC DNA]</scope>
    <source>
        <strain evidence="2 3">ARSEF 2679</strain>
    </source>
</reference>
<dbReference type="GeneID" id="30023814"/>
<proteinExistence type="predicted"/>
<dbReference type="RefSeq" id="XP_018701721.1">
    <property type="nucleotide sequence ID" value="XM_018851125.1"/>
</dbReference>
<evidence type="ECO:0000256" key="1">
    <source>
        <dbReference type="SAM" id="MobiDB-lite"/>
    </source>
</evidence>
<dbReference type="EMBL" id="AZHB01000022">
    <property type="protein sequence ID" value="OAA56454.1"/>
    <property type="molecule type" value="Genomic_DNA"/>
</dbReference>
<feature type="region of interest" description="Disordered" evidence="1">
    <location>
        <begin position="440"/>
        <end position="461"/>
    </location>
</feature>
<evidence type="ECO:0000313" key="2">
    <source>
        <dbReference type="EMBL" id="OAA56454.1"/>
    </source>
</evidence>
<dbReference type="Proteomes" id="UP000076744">
    <property type="component" value="Unassembled WGS sequence"/>
</dbReference>
<keyword evidence="3" id="KW-1185">Reference proteome</keyword>
<comment type="caution">
    <text evidence="2">The sequence shown here is derived from an EMBL/GenBank/DDBJ whole genome shotgun (WGS) entry which is preliminary data.</text>
</comment>
<organism evidence="2 3">
    <name type="scientific">Cordyceps fumosorosea (strain ARSEF 2679)</name>
    <name type="common">Isaria fumosorosea</name>
    <dbReference type="NCBI Taxonomy" id="1081104"/>
    <lineage>
        <taxon>Eukaryota</taxon>
        <taxon>Fungi</taxon>
        <taxon>Dikarya</taxon>
        <taxon>Ascomycota</taxon>
        <taxon>Pezizomycotina</taxon>
        <taxon>Sordariomycetes</taxon>
        <taxon>Hypocreomycetidae</taxon>
        <taxon>Hypocreales</taxon>
        <taxon>Cordycipitaceae</taxon>
        <taxon>Cordyceps</taxon>
    </lineage>
</organism>
<sequence>MDGQLNADQRFSPEADLTMADAIPMTGTAMGGVQPDSNFDASFDLASFAPVPSGPFYPADQSNLMRPWQSFLTAQPLFAAGQDWAGPQNFMGSHQQGFQQPGFPIIQGQGFPSGQPYCNGLGAMGSQGFAFGQGQGFPTGQPYGAMGSQQLPGFNPNQPWTSPSQESMAFAAGPAPSPVPAVRAPAAIGAPVVGGNLVPWAYTQADRDRFAAQKRGSRPIPVLQGLREELVALSTHRHEMVLAHFRPLLEGPPSEHARQQMDRAYEYLRQNFDLLGSGLVSEMARRRDADQRKANKEKRAAEAEAAAEEEPQAAAAAEAAATAEAAGDSGARLIIVASPEPDVTPPPAPAFFDPLAPAFFDLLATASVATTATPLAEAAQLDMGSPLFSEPPTPTEDAVPMDIGSPLTTFPPTPTGDVAAMATPLTEAAQPIMGSPLFTPPPPEDMASMATPGSPTRSEEQQGDVLIMESIADANLAAALEAAMAEMDPDQEEVYSRWDEQLLQFPVPK</sequence>
<name>A0A167PAD5_CORFA</name>
<dbReference type="AlphaFoldDB" id="A0A167PAD5"/>
<feature type="compositionally biased region" description="Basic and acidic residues" evidence="1">
    <location>
        <begin position="285"/>
        <end position="302"/>
    </location>
</feature>
<accession>A0A167PAD5</accession>
<gene>
    <name evidence="2" type="ORF">ISF_07522</name>
</gene>